<dbReference type="Pfam" id="PF13620">
    <property type="entry name" value="CarboxypepD_reg"/>
    <property type="match status" value="3"/>
</dbReference>
<dbReference type="InterPro" id="IPR013784">
    <property type="entry name" value="Carb-bd-like_fold"/>
</dbReference>
<feature type="region of interest" description="Disordered" evidence="11">
    <location>
        <begin position="552"/>
        <end position="588"/>
    </location>
</feature>
<evidence type="ECO:0000313" key="14">
    <source>
        <dbReference type="EMBL" id="QES18949.1"/>
    </source>
</evidence>
<dbReference type="EC" id="3.2.1.1" evidence="4"/>
<accession>A0A5P2ARS4</accession>
<dbReference type="GO" id="GO:0004556">
    <property type="term" value="F:alpha-amylase activity"/>
    <property type="evidence" value="ECO:0007669"/>
    <property type="project" value="UniProtKB-EC"/>
</dbReference>
<dbReference type="InterPro" id="IPR008969">
    <property type="entry name" value="CarboxyPept-like_regulatory"/>
</dbReference>
<feature type="transmembrane region" description="Helical" evidence="12">
    <location>
        <begin position="366"/>
        <end position="383"/>
    </location>
</feature>
<keyword evidence="6" id="KW-1003">Cell membrane</keyword>
<feature type="region of interest" description="Disordered" evidence="11">
    <location>
        <begin position="15"/>
        <end position="34"/>
    </location>
</feature>
<feature type="transmembrane region" description="Helical" evidence="12">
    <location>
        <begin position="46"/>
        <end position="69"/>
    </location>
</feature>
<evidence type="ECO:0000256" key="6">
    <source>
        <dbReference type="ARBA" id="ARBA00022475"/>
    </source>
</evidence>
<dbReference type="SUPFAM" id="SSF49478">
    <property type="entry name" value="Cna protein B-type domain"/>
    <property type="match status" value="1"/>
</dbReference>
<proteinExistence type="inferred from homology"/>
<evidence type="ECO:0000256" key="11">
    <source>
        <dbReference type="SAM" id="MobiDB-lite"/>
    </source>
</evidence>
<dbReference type="SUPFAM" id="SSF49464">
    <property type="entry name" value="Carboxypeptidase regulatory domain-like"/>
    <property type="match status" value="1"/>
</dbReference>
<dbReference type="AlphaFoldDB" id="A0A5P2ARS4"/>
<dbReference type="InterPro" id="IPR036259">
    <property type="entry name" value="MFS_trans_sf"/>
</dbReference>
<dbReference type="SUPFAM" id="SSF49452">
    <property type="entry name" value="Starch-binding domain-like"/>
    <property type="match status" value="1"/>
</dbReference>
<protein>
    <recommendedName>
        <fullName evidence="4">alpha-amylase</fullName>
        <ecNumber evidence="4">3.2.1.1</ecNumber>
    </recommendedName>
    <alternativeName>
        <fullName evidence="10">1,4-alpha-D-glucan glucanohydrolase</fullName>
    </alternativeName>
</protein>
<dbReference type="Gene3D" id="1.20.1720.10">
    <property type="entry name" value="Multidrug resistance protein D"/>
    <property type="match status" value="1"/>
</dbReference>
<dbReference type="GO" id="GO:0005975">
    <property type="term" value="P:carbohydrate metabolic process"/>
    <property type="evidence" value="ECO:0007669"/>
    <property type="project" value="UniProtKB-ARBA"/>
</dbReference>
<dbReference type="NCBIfam" id="TIGR00711">
    <property type="entry name" value="efflux_EmrB"/>
    <property type="match status" value="1"/>
</dbReference>
<gene>
    <name evidence="14" type="ORF">DEJ46_07495</name>
</gene>
<dbReference type="PANTHER" id="PTHR23501">
    <property type="entry name" value="MAJOR FACILITATOR SUPERFAMILY"/>
    <property type="match status" value="1"/>
</dbReference>
<dbReference type="Proteomes" id="UP000324106">
    <property type="component" value="Chromosome"/>
</dbReference>
<evidence type="ECO:0000259" key="13">
    <source>
        <dbReference type="PROSITE" id="PS50850"/>
    </source>
</evidence>
<feature type="transmembrane region" description="Helical" evidence="12">
    <location>
        <begin position="297"/>
        <end position="318"/>
    </location>
</feature>
<dbReference type="OrthoDB" id="7375466at2"/>
<feature type="transmembrane region" description="Helical" evidence="12">
    <location>
        <begin position="197"/>
        <end position="219"/>
    </location>
</feature>
<keyword evidence="9 12" id="KW-0472">Membrane</keyword>
<keyword evidence="7 12" id="KW-0812">Transmembrane</keyword>
<dbReference type="Gene3D" id="2.60.40.1120">
    <property type="entry name" value="Carboxypeptidase-like, regulatory domain"/>
    <property type="match status" value="2"/>
</dbReference>
<feature type="transmembrane region" description="Helical" evidence="12">
    <location>
        <begin position="81"/>
        <end position="100"/>
    </location>
</feature>
<dbReference type="Gene3D" id="1.20.1250.20">
    <property type="entry name" value="MFS general substrate transporter like domains"/>
    <property type="match status" value="1"/>
</dbReference>
<feature type="transmembrane region" description="Helical" evidence="12">
    <location>
        <begin position="231"/>
        <end position="252"/>
    </location>
</feature>
<dbReference type="PRINTS" id="PR01036">
    <property type="entry name" value="TCRTETB"/>
</dbReference>
<dbReference type="InterPro" id="IPR013783">
    <property type="entry name" value="Ig-like_fold"/>
</dbReference>
<dbReference type="Gene3D" id="2.60.40.10">
    <property type="entry name" value="Immunoglobulins"/>
    <property type="match status" value="1"/>
</dbReference>
<feature type="domain" description="Major facilitator superfamily (MFS) profile" evidence="13">
    <location>
        <begin position="47"/>
        <end position="531"/>
    </location>
</feature>
<feature type="transmembrane region" description="Helical" evidence="12">
    <location>
        <begin position="112"/>
        <end position="130"/>
    </location>
</feature>
<evidence type="ECO:0000256" key="1">
    <source>
        <dbReference type="ARBA" id="ARBA00000548"/>
    </source>
</evidence>
<dbReference type="InterPro" id="IPR020846">
    <property type="entry name" value="MFS_dom"/>
</dbReference>
<dbReference type="RefSeq" id="WP_150264760.1">
    <property type="nucleotide sequence ID" value="NZ_CP029194.1"/>
</dbReference>
<keyword evidence="5" id="KW-0813">Transport</keyword>
<dbReference type="GO" id="GO:0030246">
    <property type="term" value="F:carbohydrate binding"/>
    <property type="evidence" value="ECO:0007669"/>
    <property type="project" value="InterPro"/>
</dbReference>
<dbReference type="EMBL" id="CP029194">
    <property type="protein sequence ID" value="QES18949.1"/>
    <property type="molecule type" value="Genomic_DNA"/>
</dbReference>
<dbReference type="GO" id="GO:0022857">
    <property type="term" value="F:transmembrane transporter activity"/>
    <property type="evidence" value="ECO:0007669"/>
    <property type="project" value="InterPro"/>
</dbReference>
<evidence type="ECO:0000313" key="15">
    <source>
        <dbReference type="Proteomes" id="UP000324106"/>
    </source>
</evidence>
<feature type="transmembrane region" description="Helical" evidence="12">
    <location>
        <begin position="508"/>
        <end position="526"/>
    </location>
</feature>
<dbReference type="PROSITE" id="PS50850">
    <property type="entry name" value="MFS"/>
    <property type="match status" value="1"/>
</dbReference>
<evidence type="ECO:0000256" key="9">
    <source>
        <dbReference type="ARBA" id="ARBA00023136"/>
    </source>
</evidence>
<feature type="transmembrane region" description="Helical" evidence="12">
    <location>
        <begin position="395"/>
        <end position="416"/>
    </location>
</feature>
<dbReference type="FunFam" id="2.60.40.1120:FF:000002">
    <property type="entry name" value="MFS transporter"/>
    <property type="match status" value="2"/>
</dbReference>
<evidence type="ECO:0000256" key="3">
    <source>
        <dbReference type="ARBA" id="ARBA00007520"/>
    </source>
</evidence>
<dbReference type="PANTHER" id="PTHR23501:SF197">
    <property type="entry name" value="COMD"/>
    <property type="match status" value="1"/>
</dbReference>
<dbReference type="InterPro" id="IPR011701">
    <property type="entry name" value="MFS"/>
</dbReference>
<comment type="subcellular location">
    <subcellularLocation>
        <location evidence="2">Cell membrane</location>
        <topology evidence="2">Multi-pass membrane protein</topology>
    </subcellularLocation>
</comment>
<feature type="transmembrane region" description="Helical" evidence="12">
    <location>
        <begin position="338"/>
        <end position="359"/>
    </location>
</feature>
<evidence type="ECO:0000256" key="7">
    <source>
        <dbReference type="ARBA" id="ARBA00022692"/>
    </source>
</evidence>
<dbReference type="SUPFAM" id="SSF103473">
    <property type="entry name" value="MFS general substrate transporter"/>
    <property type="match status" value="1"/>
</dbReference>
<keyword evidence="8 12" id="KW-1133">Transmembrane helix</keyword>
<evidence type="ECO:0000256" key="2">
    <source>
        <dbReference type="ARBA" id="ARBA00004651"/>
    </source>
</evidence>
<dbReference type="FunFam" id="1.20.1720.10:FF:000004">
    <property type="entry name" value="EmrB/QacA family drug resistance transporter"/>
    <property type="match status" value="1"/>
</dbReference>
<dbReference type="CDD" id="cd17502">
    <property type="entry name" value="MFS_Azr1_MDR_like"/>
    <property type="match status" value="1"/>
</dbReference>
<dbReference type="Pfam" id="PF07690">
    <property type="entry name" value="MFS_1"/>
    <property type="match status" value="1"/>
</dbReference>
<feature type="transmembrane region" description="Helical" evidence="12">
    <location>
        <begin position="264"/>
        <end position="285"/>
    </location>
</feature>
<evidence type="ECO:0000256" key="4">
    <source>
        <dbReference type="ARBA" id="ARBA00012595"/>
    </source>
</evidence>
<evidence type="ECO:0000256" key="5">
    <source>
        <dbReference type="ARBA" id="ARBA00022448"/>
    </source>
</evidence>
<dbReference type="InterPro" id="IPR004638">
    <property type="entry name" value="EmrB-like"/>
</dbReference>
<reference evidence="14 15" key="1">
    <citation type="submission" date="2018-05" db="EMBL/GenBank/DDBJ databases">
        <title>Streptomyces venezuelae.</title>
        <authorList>
            <person name="Kim W."/>
            <person name="Lee N."/>
            <person name="Cho B.-K."/>
        </authorList>
    </citation>
    <scope>NUCLEOTIDE SEQUENCE [LARGE SCALE GENOMIC DNA]</scope>
    <source>
        <strain evidence="14 15">ATCC 15068</strain>
    </source>
</reference>
<evidence type="ECO:0000256" key="10">
    <source>
        <dbReference type="ARBA" id="ARBA00030238"/>
    </source>
</evidence>
<comment type="similarity">
    <text evidence="3">Belongs to the major facilitator superfamily. TCR/Tet family.</text>
</comment>
<feature type="transmembrane region" description="Helical" evidence="12">
    <location>
        <begin position="170"/>
        <end position="191"/>
    </location>
</feature>
<sequence>MGAITVVKATRGAEGADPLAADGPPVGLAPPPGPGPAPLDPRRVRLVFCGLMLALLLAALEQMIVATALPKIVGELQGLDRMSWAITAYLLTSTIGLPIYGKLGDLLGRKSVFLFAIVVFVIGSGLAGWSRSMDELIAFRAIQGAGAGGLMIGVQAIIADIVPARERGRYMGLIGAAFGLASVAGPLLGGFFTDHVSWRWCFYFNVPFGLVTLAVVAVVLKLPRPTARARFDVLGALLLAAASTCLVLLTSWGGTEYAWDSRVVLALACGAAGTTLLFLVVEHFAPEPLIPLRLFRDSVFTVTALVGAVVGIALFGAASYLPSFLQMVEGATATESGLLMLPFMGGIVIASVVSGQLITRTGHYKIYPVVGGAVSVLGMWLLSRMDTETPRLQHSLWQAVLGTGIGLVMPVLVLAVQNSVRPADLGTATSAHNYFRQIGGSVGAAVFGTLFASRLDDALGDRLAGVLAQGAPVSLPPAESITPQTVHTLPPALRDAYIQAYADAMPRIFLYLVPVLVLGLVLAFFLKEKPLVSHHSPATEAIETTDFGGAQAVPHARHAAPTPSRPVSSRPAQEGPARSGVPVCGTVQHHDGSRVPRAALTLIDVQGRQVGRGASGEDGRYALSVPDRGSYVLIAAAGGHQPQAVSVTVGDRPVELDVVLGGAGRLAGSVVTADGTPVRDAAVTLTDVRGEVVASTRSGREGGYVITELVAGEYTLAASAPAFRPAALPVSVQSSRETRQDIELAGGAVLRGTVRAGGGRPVEDARVTLLDAAGNVMDTLTTGADGTFRFVDLSSGEYTVIAAGYPPVATVLQMAGGGRTERDLQLGHQD</sequence>
<name>A0A5P2ARS4_STRVZ</name>
<dbReference type="GO" id="GO:0005886">
    <property type="term" value="C:plasma membrane"/>
    <property type="evidence" value="ECO:0007669"/>
    <property type="project" value="UniProtKB-SubCell"/>
</dbReference>
<comment type="catalytic activity">
    <reaction evidence="1">
        <text>Endohydrolysis of (1-&gt;4)-alpha-D-glucosidic linkages in polysaccharides containing three or more (1-&gt;4)-alpha-linked D-glucose units.</text>
        <dbReference type="EC" id="3.2.1.1"/>
    </reaction>
</comment>
<organism evidence="14 15">
    <name type="scientific">Streptomyces venezuelae</name>
    <dbReference type="NCBI Taxonomy" id="54571"/>
    <lineage>
        <taxon>Bacteria</taxon>
        <taxon>Bacillati</taxon>
        <taxon>Actinomycetota</taxon>
        <taxon>Actinomycetes</taxon>
        <taxon>Kitasatosporales</taxon>
        <taxon>Streptomycetaceae</taxon>
        <taxon>Streptomyces</taxon>
    </lineage>
</organism>
<feature type="transmembrane region" description="Helical" evidence="12">
    <location>
        <begin position="136"/>
        <end position="158"/>
    </location>
</feature>
<evidence type="ECO:0000256" key="8">
    <source>
        <dbReference type="ARBA" id="ARBA00022989"/>
    </source>
</evidence>
<evidence type="ECO:0000256" key="12">
    <source>
        <dbReference type="SAM" id="Phobius"/>
    </source>
</evidence>